<evidence type="ECO:0000256" key="6">
    <source>
        <dbReference type="ARBA" id="ARBA00023237"/>
    </source>
</evidence>
<keyword evidence="3" id="KW-1134">Transmembrane beta strand</keyword>
<comment type="subcellular location">
    <subcellularLocation>
        <location evidence="1">Cell outer membrane</location>
        <topology evidence="1">Multi-pass membrane protein</topology>
    </subcellularLocation>
</comment>
<dbReference type="InterPro" id="IPR037066">
    <property type="entry name" value="Plug_dom_sf"/>
</dbReference>
<dbReference type="InterPro" id="IPR036942">
    <property type="entry name" value="Beta-barrel_TonB_sf"/>
</dbReference>
<dbReference type="EMBL" id="SMBZ01000035">
    <property type="protein sequence ID" value="TCV10267.1"/>
    <property type="molecule type" value="Genomic_DNA"/>
</dbReference>
<evidence type="ECO:0000259" key="8">
    <source>
        <dbReference type="Pfam" id="PF25183"/>
    </source>
</evidence>
<evidence type="ECO:0000256" key="4">
    <source>
        <dbReference type="ARBA" id="ARBA00022692"/>
    </source>
</evidence>
<protein>
    <submittedName>
        <fullName evidence="9">Carboxypeptidase family protein</fullName>
    </submittedName>
</protein>
<sequence>MKKNLLFFALMLASYGVVEAQVTTSSLTGVVTESTGQFTTGATIKAIHIPSGTTYSSSANTQGRFNLSNMRVGGPYRIEVTYIGQQPLVYEDVYLQLGQPFVLNPVFGESTTELDEIMITGSRRKSDKSGTSTVVGRAQIESLPSISRSVNDLTRLTPQANGTAIGGGNYRANNFTVDGANFNNQFGIGQNIPAGGSPISIDAIEQIVVNVTPFDVRQSGFTGASINAVTRSGRNEFFGSAFYTGRSDKQQGTRVNDVMTNINDLNEKQYGVSLGGPIVKDKLFFFVNLEQNKTTEPGPNKIASSASNPFGSASYVARPTEEFLNTVRDHLISKYGYDPGVYQGYSNKSNNDKLFARIDWNIAENHKLNVRYNQVKGKSPATLSSSTTNSGVSFSGANNRTSINALHFSNSNYFNENNLYSATVEYSGSFGAYNHSARFSYVNQNEPRSSESSLFPLVDIKDGASVITTFGYEPFTFGNLRDVETKTFNYDGEYTAGRHNLLAGFQFETSLTKNGFQRFGTGYYIFDSWADFVNGEKASNYALTYPMTADGSQAFPSFKFNQFSLYLQDQFSVNSKLKLTGGIRFELPTYPNVSEIQTHPLVNSLTFLNGAKVNTGALPKSQLMISPRLGFNYDVMGDRSFIVRGGTGVFTGRIPFVWIVAQSGDAGMLQTTDAKSGKANTPVFSPDYKANYPTTLPQAGTFIPTSGVSAMAEDLKFPSTWKSSLAADYNLPWGVTATIEAIYNKDINAVVARNLNYVEPTAMNIAGYADNRFIFPDAARDRHINRITSTGAVDQTQNRGFNAIEMYNEKGGHYWSTTFQLTKAFSSGLSGMIAYTASGAKNYGDGTGDQIANLWSLPNQYGGNSNMGELGYTTNIIPHRIVAAVSYENTWIKNLKTSMSLFYTGGSQGRYSYYYTTDFNRDGQTNDLIYVPKDASEITFVDIAPGTSGYRAEGYTAQQQSDIFFSFVDNDPYLKSRKGQYAERNGAVAPWRHQFDFRLSQQLFSGIAKGNNSLEFFWDVFNIGNLFNSSWGIFKNNNNGLLIPQNMVSIAASGSNPGRPALDINGTEKPTFRMGNANGDIIREAQRPNETISSTYYMQFGLKFKFN</sequence>
<keyword evidence="10" id="KW-1185">Reference proteome</keyword>
<keyword evidence="7" id="KW-0732">Signal</keyword>
<dbReference type="InterPro" id="IPR039426">
    <property type="entry name" value="TonB-dep_rcpt-like"/>
</dbReference>
<feature type="signal peptide" evidence="7">
    <location>
        <begin position="1"/>
        <end position="20"/>
    </location>
</feature>
<dbReference type="GO" id="GO:0044718">
    <property type="term" value="P:siderophore transmembrane transport"/>
    <property type="evidence" value="ECO:0007669"/>
    <property type="project" value="TreeGrafter"/>
</dbReference>
<dbReference type="Pfam" id="PF25183">
    <property type="entry name" value="OMP_b-brl_4"/>
    <property type="match status" value="1"/>
</dbReference>
<keyword evidence="9" id="KW-0645">Protease</keyword>
<keyword evidence="2" id="KW-0813">Transport</keyword>
<evidence type="ECO:0000313" key="10">
    <source>
        <dbReference type="Proteomes" id="UP000295197"/>
    </source>
</evidence>
<dbReference type="Gene3D" id="2.170.130.10">
    <property type="entry name" value="TonB-dependent receptor, plug domain"/>
    <property type="match status" value="1"/>
</dbReference>
<evidence type="ECO:0000256" key="2">
    <source>
        <dbReference type="ARBA" id="ARBA00022448"/>
    </source>
</evidence>
<keyword evidence="6" id="KW-0998">Cell outer membrane</keyword>
<feature type="chain" id="PRO_5020304796" evidence="7">
    <location>
        <begin position="21"/>
        <end position="1107"/>
    </location>
</feature>
<dbReference type="GO" id="GO:0009279">
    <property type="term" value="C:cell outer membrane"/>
    <property type="evidence" value="ECO:0007669"/>
    <property type="project" value="UniProtKB-SubCell"/>
</dbReference>
<proteinExistence type="predicted"/>
<evidence type="ECO:0000256" key="1">
    <source>
        <dbReference type="ARBA" id="ARBA00004571"/>
    </source>
</evidence>
<dbReference type="SUPFAM" id="SSF49464">
    <property type="entry name" value="Carboxypeptidase regulatory domain-like"/>
    <property type="match status" value="1"/>
</dbReference>
<keyword evidence="4" id="KW-0812">Transmembrane</keyword>
<dbReference type="GO" id="GO:0004180">
    <property type="term" value="F:carboxypeptidase activity"/>
    <property type="evidence" value="ECO:0007669"/>
    <property type="project" value="UniProtKB-KW"/>
</dbReference>
<dbReference type="Proteomes" id="UP000295197">
    <property type="component" value="Unassembled WGS sequence"/>
</dbReference>
<keyword evidence="5" id="KW-0472">Membrane</keyword>
<organism evidence="9 10">
    <name type="scientific">Sphingobacterium alimentarium</name>
    <dbReference type="NCBI Taxonomy" id="797292"/>
    <lineage>
        <taxon>Bacteria</taxon>
        <taxon>Pseudomonadati</taxon>
        <taxon>Bacteroidota</taxon>
        <taxon>Sphingobacteriia</taxon>
        <taxon>Sphingobacteriales</taxon>
        <taxon>Sphingobacteriaceae</taxon>
        <taxon>Sphingobacterium</taxon>
    </lineage>
</organism>
<dbReference type="PANTHER" id="PTHR30069:SF46">
    <property type="entry name" value="OAR PROTEIN"/>
    <property type="match status" value="1"/>
</dbReference>
<dbReference type="SUPFAM" id="SSF56935">
    <property type="entry name" value="Porins"/>
    <property type="match status" value="1"/>
</dbReference>
<feature type="domain" description="TonB-dependent transporter Oar-like beta-barrel" evidence="8">
    <location>
        <begin position="229"/>
        <end position="1028"/>
    </location>
</feature>
<gene>
    <name evidence="9" type="ORF">EDC17_103535</name>
</gene>
<evidence type="ECO:0000313" key="9">
    <source>
        <dbReference type="EMBL" id="TCV10267.1"/>
    </source>
</evidence>
<name>A0A4R3VVS4_9SPHI</name>
<comment type="caution">
    <text evidence="9">The sequence shown here is derived from an EMBL/GenBank/DDBJ whole genome shotgun (WGS) entry which is preliminary data.</text>
</comment>
<evidence type="ECO:0000256" key="7">
    <source>
        <dbReference type="SAM" id="SignalP"/>
    </source>
</evidence>
<dbReference type="AlphaFoldDB" id="A0A4R3VVS4"/>
<dbReference type="InterPro" id="IPR008969">
    <property type="entry name" value="CarboxyPept-like_regulatory"/>
</dbReference>
<dbReference type="RefSeq" id="WP_132778340.1">
    <property type="nucleotide sequence ID" value="NZ_SMBZ01000035.1"/>
</dbReference>
<dbReference type="Gene3D" id="2.40.170.20">
    <property type="entry name" value="TonB-dependent receptor, beta-barrel domain"/>
    <property type="match status" value="1"/>
</dbReference>
<keyword evidence="9" id="KW-0378">Hydrolase</keyword>
<dbReference type="Pfam" id="PF13620">
    <property type="entry name" value="CarboxypepD_reg"/>
    <property type="match status" value="1"/>
</dbReference>
<keyword evidence="9" id="KW-0121">Carboxypeptidase</keyword>
<reference evidence="9 10" key="1">
    <citation type="submission" date="2019-03" db="EMBL/GenBank/DDBJ databases">
        <title>Genomic Encyclopedia of Type Strains, Phase IV (KMG-IV): sequencing the most valuable type-strain genomes for metagenomic binning, comparative biology and taxonomic classification.</title>
        <authorList>
            <person name="Goeker M."/>
        </authorList>
    </citation>
    <scope>NUCLEOTIDE SEQUENCE [LARGE SCALE GENOMIC DNA]</scope>
    <source>
        <strain evidence="9 10">DSM 22362</strain>
    </source>
</reference>
<evidence type="ECO:0000256" key="3">
    <source>
        <dbReference type="ARBA" id="ARBA00022452"/>
    </source>
</evidence>
<dbReference type="GO" id="GO:0015344">
    <property type="term" value="F:siderophore uptake transmembrane transporter activity"/>
    <property type="evidence" value="ECO:0007669"/>
    <property type="project" value="TreeGrafter"/>
</dbReference>
<evidence type="ECO:0000256" key="5">
    <source>
        <dbReference type="ARBA" id="ARBA00023136"/>
    </source>
</evidence>
<accession>A0A4R3VVS4</accession>
<dbReference type="InterPro" id="IPR057601">
    <property type="entry name" value="Oar-like_b-barrel"/>
</dbReference>
<dbReference type="OrthoDB" id="9768147at2"/>
<dbReference type="PANTHER" id="PTHR30069">
    <property type="entry name" value="TONB-DEPENDENT OUTER MEMBRANE RECEPTOR"/>
    <property type="match status" value="1"/>
</dbReference>